<dbReference type="Gene3D" id="1.20.120.1770">
    <property type="match status" value="1"/>
</dbReference>
<feature type="transmembrane region" description="Helical" evidence="11">
    <location>
        <begin position="134"/>
        <end position="154"/>
    </location>
</feature>
<keyword evidence="3" id="KW-0813">Transport</keyword>
<dbReference type="InterPro" id="IPR006593">
    <property type="entry name" value="Cyt_b561/ferric_Rdtase_TM"/>
</dbReference>
<evidence type="ECO:0000259" key="12">
    <source>
        <dbReference type="PROSITE" id="PS50939"/>
    </source>
</evidence>
<keyword evidence="8 11" id="KW-1133">Transmembrane helix</keyword>
<evidence type="ECO:0000256" key="5">
    <source>
        <dbReference type="ARBA" id="ARBA00022692"/>
    </source>
</evidence>
<comment type="cofactor">
    <cofactor evidence="1">
        <name>heme b</name>
        <dbReference type="ChEBI" id="CHEBI:60344"/>
    </cofactor>
</comment>
<keyword evidence="6" id="KW-0479">Metal-binding</keyword>
<protein>
    <recommendedName>
        <fullName evidence="12">Cytochrome b561 domain-containing protein</fullName>
    </recommendedName>
</protein>
<evidence type="ECO:0000256" key="7">
    <source>
        <dbReference type="ARBA" id="ARBA00022982"/>
    </source>
</evidence>
<comment type="caution">
    <text evidence="13">The sequence shown here is derived from an EMBL/GenBank/DDBJ whole genome shotgun (WGS) entry which is preliminary data.</text>
</comment>
<evidence type="ECO:0000256" key="10">
    <source>
        <dbReference type="ARBA" id="ARBA00023136"/>
    </source>
</evidence>
<evidence type="ECO:0000256" key="8">
    <source>
        <dbReference type="ARBA" id="ARBA00022989"/>
    </source>
</evidence>
<organism evidence="13 14">
    <name type="scientific">Stephania japonica</name>
    <dbReference type="NCBI Taxonomy" id="461633"/>
    <lineage>
        <taxon>Eukaryota</taxon>
        <taxon>Viridiplantae</taxon>
        <taxon>Streptophyta</taxon>
        <taxon>Embryophyta</taxon>
        <taxon>Tracheophyta</taxon>
        <taxon>Spermatophyta</taxon>
        <taxon>Magnoliopsida</taxon>
        <taxon>Ranunculales</taxon>
        <taxon>Menispermaceae</taxon>
        <taxon>Menispermoideae</taxon>
        <taxon>Cissampelideae</taxon>
        <taxon>Stephania</taxon>
    </lineage>
</organism>
<feature type="transmembrane region" description="Helical" evidence="11">
    <location>
        <begin position="20"/>
        <end position="42"/>
    </location>
</feature>
<evidence type="ECO:0000313" key="14">
    <source>
        <dbReference type="Proteomes" id="UP001417504"/>
    </source>
</evidence>
<dbReference type="PANTHER" id="PTHR10106:SF41">
    <property type="entry name" value="TRANSMEMBRANE ASCORBATE FERRIREDUCTASE 4-RELATED"/>
    <property type="match status" value="1"/>
</dbReference>
<gene>
    <name evidence="13" type="ORF">Sjap_015019</name>
</gene>
<feature type="domain" description="Cytochrome b561" evidence="12">
    <location>
        <begin position="25"/>
        <end position="231"/>
    </location>
</feature>
<feature type="transmembrane region" description="Helical" evidence="11">
    <location>
        <begin position="57"/>
        <end position="75"/>
    </location>
</feature>
<dbReference type="PROSITE" id="PS50939">
    <property type="entry name" value="CYTOCHROME_B561"/>
    <property type="match status" value="1"/>
</dbReference>
<dbReference type="AlphaFoldDB" id="A0AAP0IK87"/>
<accession>A0AAP0IK87</accession>
<keyword evidence="14" id="KW-1185">Reference proteome</keyword>
<evidence type="ECO:0000256" key="6">
    <source>
        <dbReference type="ARBA" id="ARBA00022723"/>
    </source>
</evidence>
<evidence type="ECO:0000256" key="9">
    <source>
        <dbReference type="ARBA" id="ARBA00023004"/>
    </source>
</evidence>
<dbReference type="Pfam" id="PF03188">
    <property type="entry name" value="Cytochrom_B561"/>
    <property type="match status" value="1"/>
</dbReference>
<reference evidence="13 14" key="1">
    <citation type="submission" date="2024-01" db="EMBL/GenBank/DDBJ databases">
        <title>Genome assemblies of Stephania.</title>
        <authorList>
            <person name="Yang L."/>
        </authorList>
    </citation>
    <scope>NUCLEOTIDE SEQUENCE [LARGE SCALE GENOMIC DNA]</scope>
    <source>
        <strain evidence="13">QJT</strain>
        <tissue evidence="13">Leaf</tissue>
    </source>
</reference>
<evidence type="ECO:0000256" key="1">
    <source>
        <dbReference type="ARBA" id="ARBA00001970"/>
    </source>
</evidence>
<evidence type="ECO:0000256" key="2">
    <source>
        <dbReference type="ARBA" id="ARBA00004141"/>
    </source>
</evidence>
<comment type="subcellular location">
    <subcellularLocation>
        <location evidence="2">Membrane</location>
        <topology evidence="2">Multi-pass membrane protein</topology>
    </subcellularLocation>
</comment>
<dbReference type="SMART" id="SM00665">
    <property type="entry name" value="B561"/>
    <property type="match status" value="1"/>
</dbReference>
<dbReference type="InterPro" id="IPR043205">
    <property type="entry name" value="CYB561/CYBRD1-like"/>
</dbReference>
<evidence type="ECO:0000256" key="4">
    <source>
        <dbReference type="ARBA" id="ARBA00022617"/>
    </source>
</evidence>
<sequence>MVSTISTSRISSNNSVRPVLPLLVFARTSALVVAALVLTWTLSFKTSFTPHSSTHEGLIYAALHPIFMVIGFIVVSGEAILVHRWWPGESRNVKKLVHLSMQGLALGCGGFGIWTKFHGNEGIVANFYSLHSWMGLICVTLFTAQWLMGFFTFWHRPEVRTMRIRMLPWHIFLGLFTYGLAIATAETGLVEKLTLLQLKGKVLKRSPEAMVVNGLGIALVLLSTIVVLAAVSPKQKTPFTVTLVYSKK</sequence>
<feature type="transmembrane region" description="Helical" evidence="11">
    <location>
        <begin position="96"/>
        <end position="114"/>
    </location>
</feature>
<evidence type="ECO:0000256" key="11">
    <source>
        <dbReference type="SAM" id="Phobius"/>
    </source>
</evidence>
<dbReference type="PANTHER" id="PTHR10106">
    <property type="entry name" value="CYTOCHROME B561-RELATED"/>
    <property type="match status" value="1"/>
</dbReference>
<dbReference type="GO" id="GO:0046872">
    <property type="term" value="F:metal ion binding"/>
    <property type="evidence" value="ECO:0007669"/>
    <property type="project" value="UniProtKB-KW"/>
</dbReference>
<keyword evidence="7" id="KW-0249">Electron transport</keyword>
<keyword evidence="10 11" id="KW-0472">Membrane</keyword>
<dbReference type="GO" id="GO:0016020">
    <property type="term" value="C:membrane"/>
    <property type="evidence" value="ECO:0007669"/>
    <property type="project" value="UniProtKB-SubCell"/>
</dbReference>
<keyword evidence="5 11" id="KW-0812">Transmembrane</keyword>
<keyword evidence="9" id="KW-0408">Iron</keyword>
<evidence type="ECO:0000256" key="3">
    <source>
        <dbReference type="ARBA" id="ARBA00022448"/>
    </source>
</evidence>
<proteinExistence type="predicted"/>
<keyword evidence="4" id="KW-0349">Heme</keyword>
<feature type="transmembrane region" description="Helical" evidence="11">
    <location>
        <begin position="210"/>
        <end position="231"/>
    </location>
</feature>
<evidence type="ECO:0000313" key="13">
    <source>
        <dbReference type="EMBL" id="KAK9116072.1"/>
    </source>
</evidence>
<name>A0AAP0IK87_9MAGN</name>
<dbReference type="GO" id="GO:0016491">
    <property type="term" value="F:oxidoreductase activity"/>
    <property type="evidence" value="ECO:0007669"/>
    <property type="project" value="InterPro"/>
</dbReference>
<dbReference type="FunFam" id="1.20.120.1770:FF:000001">
    <property type="entry name" value="Cytochrome b reductase 1"/>
    <property type="match status" value="1"/>
</dbReference>
<dbReference type="EMBL" id="JBBNAE010000006">
    <property type="protein sequence ID" value="KAK9116072.1"/>
    <property type="molecule type" value="Genomic_DNA"/>
</dbReference>
<dbReference type="Proteomes" id="UP001417504">
    <property type="component" value="Unassembled WGS sequence"/>
</dbReference>
<feature type="transmembrane region" description="Helical" evidence="11">
    <location>
        <begin position="166"/>
        <end position="190"/>
    </location>
</feature>